<dbReference type="InterPro" id="IPR003673">
    <property type="entry name" value="CoA-Trfase_fam_III"/>
</dbReference>
<dbReference type="EC" id="2.8.3.-" evidence="2"/>
<dbReference type="Pfam" id="PF02515">
    <property type="entry name" value="CoA_transf_3"/>
    <property type="match status" value="1"/>
</dbReference>
<keyword evidence="3" id="KW-1185">Reference proteome</keyword>
<evidence type="ECO:0000313" key="3">
    <source>
        <dbReference type="Proteomes" id="UP001556692"/>
    </source>
</evidence>
<dbReference type="Gene3D" id="3.30.1540.10">
    <property type="entry name" value="formyl-coa transferase, domain 3"/>
    <property type="match status" value="1"/>
</dbReference>
<dbReference type="GO" id="GO:0016740">
    <property type="term" value="F:transferase activity"/>
    <property type="evidence" value="ECO:0007669"/>
    <property type="project" value="UniProtKB-KW"/>
</dbReference>
<dbReference type="InterPro" id="IPR023606">
    <property type="entry name" value="CoA-Trfase_III_dom_1_sf"/>
</dbReference>
<organism evidence="2 3">
    <name type="scientific">Aquibium pacificus</name>
    <dbReference type="NCBI Taxonomy" id="3153579"/>
    <lineage>
        <taxon>Bacteria</taxon>
        <taxon>Pseudomonadati</taxon>
        <taxon>Pseudomonadota</taxon>
        <taxon>Alphaproteobacteria</taxon>
        <taxon>Hyphomicrobiales</taxon>
        <taxon>Phyllobacteriaceae</taxon>
        <taxon>Aquibium</taxon>
    </lineage>
</organism>
<dbReference type="Gene3D" id="3.40.50.10540">
    <property type="entry name" value="Crotonobetainyl-coa:carnitine coa-transferase, domain 1"/>
    <property type="match status" value="1"/>
</dbReference>
<proteinExistence type="predicted"/>
<dbReference type="InterPro" id="IPR044855">
    <property type="entry name" value="CoA-Trfase_III_dom3_sf"/>
</dbReference>
<evidence type="ECO:0000256" key="1">
    <source>
        <dbReference type="ARBA" id="ARBA00022679"/>
    </source>
</evidence>
<keyword evidence="1 2" id="KW-0808">Transferase</keyword>
<dbReference type="SUPFAM" id="SSF89796">
    <property type="entry name" value="CoA-transferase family III (CaiB/BaiF)"/>
    <property type="match status" value="1"/>
</dbReference>
<dbReference type="PANTHER" id="PTHR48207">
    <property type="entry name" value="SUCCINATE--HYDROXYMETHYLGLUTARATE COA-TRANSFERASE"/>
    <property type="match status" value="1"/>
</dbReference>
<comment type="caution">
    <text evidence="2">The sequence shown here is derived from an EMBL/GenBank/DDBJ whole genome shotgun (WGS) entry which is preliminary data.</text>
</comment>
<reference evidence="2 3" key="1">
    <citation type="submission" date="2024-05" db="EMBL/GenBank/DDBJ databases">
        <authorList>
            <person name="Jiang F."/>
        </authorList>
    </citation>
    <scope>NUCLEOTIDE SEQUENCE [LARGE SCALE GENOMIC DNA]</scope>
    <source>
        <strain evidence="2 3">LZ166</strain>
    </source>
</reference>
<name>A0ABV3SPA4_9HYPH</name>
<dbReference type="InterPro" id="IPR050483">
    <property type="entry name" value="CoA-transferase_III_domain"/>
</dbReference>
<accession>A0ABV3SPA4</accession>
<evidence type="ECO:0000313" key="2">
    <source>
        <dbReference type="EMBL" id="MEX0408627.1"/>
    </source>
</evidence>
<dbReference type="Proteomes" id="UP001556692">
    <property type="component" value="Unassembled WGS sequence"/>
</dbReference>
<gene>
    <name evidence="2" type="ORF">ABGN05_23500</name>
</gene>
<sequence length="403" mass="42746">MNDTAAAAPQPSPDTPWQPLAGVRVVDFSALLPGPLAGAILADLGAEVVKIEPTGGEGVRHRAVLAPILHAANRSKASLTIDLKREGAAAVVERLARWGDVALESFRPGVAARLGIDHASLSAANPRIISCSVSGYGQNGPWRDMPGHDLNFLAAGGAFAFSGHWTGRPRRSGMPVADLLGAGNAAIAILAALNERQRTGRGMALDVSLMDAVLFGVSMRHGLDRDHWAPDSPYPTNDIFTTADDREIALGVGSEEHLWENFRKVMAPDMPMILESRFDTDAGRREHGDALFAALTETIARRDAADWMARFEAADVPANLCLFPPEAVASDHVRARGFVTEVGGQVLSAFPVAADGRHPQIRRPAPELGSGTREILAMLDFAPASVEELLRDGVVADGPKGRG</sequence>
<dbReference type="EMBL" id="JBDPGJ010000006">
    <property type="protein sequence ID" value="MEX0408627.1"/>
    <property type="molecule type" value="Genomic_DNA"/>
</dbReference>
<dbReference type="PANTHER" id="PTHR48207:SF4">
    <property type="entry name" value="BLL6097 PROTEIN"/>
    <property type="match status" value="1"/>
</dbReference>
<dbReference type="RefSeq" id="WP_367956503.1">
    <property type="nucleotide sequence ID" value="NZ_JBDPGJ010000006.1"/>
</dbReference>
<protein>
    <submittedName>
        <fullName evidence="2">CoA transferase</fullName>
        <ecNumber evidence="2">2.8.3.-</ecNumber>
    </submittedName>
</protein>